<evidence type="ECO:0000256" key="2">
    <source>
        <dbReference type="ARBA" id="ARBA00007626"/>
    </source>
</evidence>
<comment type="subcellular location">
    <subcellularLocation>
        <location evidence="1">Mitochondrion</location>
    </subcellularLocation>
</comment>
<dbReference type="Gramene" id="OIW15480">
    <property type="protein sequence ID" value="OIW15480"/>
    <property type="gene ID" value="TanjilG_32884"/>
</dbReference>
<dbReference type="FunFam" id="1.25.40.10:FF:000394">
    <property type="entry name" value="Pentatricopeptide repeat-containing protein, mitochondrial"/>
    <property type="match status" value="1"/>
</dbReference>
<feature type="domain" description="PROP1-like PPR" evidence="7">
    <location>
        <begin position="412"/>
        <end position="567"/>
    </location>
</feature>
<feature type="compositionally biased region" description="Acidic residues" evidence="6">
    <location>
        <begin position="88"/>
        <end position="111"/>
    </location>
</feature>
<feature type="compositionally biased region" description="Acidic residues" evidence="6">
    <location>
        <begin position="58"/>
        <end position="67"/>
    </location>
</feature>
<dbReference type="PANTHER" id="PTHR45717:SF58">
    <property type="entry name" value="DNA-BINDING PROTEIN"/>
    <property type="match status" value="1"/>
</dbReference>
<protein>
    <recommendedName>
        <fullName evidence="7">PROP1-like PPR domain-containing protein</fullName>
    </recommendedName>
</protein>
<dbReference type="Pfam" id="PF01535">
    <property type="entry name" value="PPR"/>
    <property type="match status" value="1"/>
</dbReference>
<organism evidence="8 9">
    <name type="scientific">Lupinus angustifolius</name>
    <name type="common">Narrow-leaved blue lupine</name>
    <dbReference type="NCBI Taxonomy" id="3871"/>
    <lineage>
        <taxon>Eukaryota</taxon>
        <taxon>Viridiplantae</taxon>
        <taxon>Streptophyta</taxon>
        <taxon>Embryophyta</taxon>
        <taxon>Tracheophyta</taxon>
        <taxon>Spermatophyta</taxon>
        <taxon>Magnoliopsida</taxon>
        <taxon>eudicotyledons</taxon>
        <taxon>Gunneridae</taxon>
        <taxon>Pentapetalae</taxon>
        <taxon>rosids</taxon>
        <taxon>fabids</taxon>
        <taxon>Fabales</taxon>
        <taxon>Fabaceae</taxon>
        <taxon>Papilionoideae</taxon>
        <taxon>50 kb inversion clade</taxon>
        <taxon>genistoids sensu lato</taxon>
        <taxon>core genistoids</taxon>
        <taxon>Genisteae</taxon>
        <taxon>Lupinus</taxon>
    </lineage>
</organism>
<keyword evidence="9" id="KW-1185">Reference proteome</keyword>
<evidence type="ECO:0000259" key="7">
    <source>
        <dbReference type="Pfam" id="PF17177"/>
    </source>
</evidence>
<reference evidence="8 9" key="1">
    <citation type="journal article" date="2017" name="Plant Biotechnol. J.">
        <title>A comprehensive draft genome sequence for lupin (Lupinus angustifolius), an emerging health food: insights into plant-microbe interactions and legume evolution.</title>
        <authorList>
            <person name="Hane J.K."/>
            <person name="Ming Y."/>
            <person name="Kamphuis L.G."/>
            <person name="Nelson M.N."/>
            <person name="Garg G."/>
            <person name="Atkins C.A."/>
            <person name="Bayer P.E."/>
            <person name="Bravo A."/>
            <person name="Bringans S."/>
            <person name="Cannon S."/>
            <person name="Edwards D."/>
            <person name="Foley R."/>
            <person name="Gao L.L."/>
            <person name="Harrison M.J."/>
            <person name="Huang W."/>
            <person name="Hurgobin B."/>
            <person name="Li S."/>
            <person name="Liu C.W."/>
            <person name="McGrath A."/>
            <person name="Morahan G."/>
            <person name="Murray J."/>
            <person name="Weller J."/>
            <person name="Jian J."/>
            <person name="Singh K.B."/>
        </authorList>
    </citation>
    <scope>NUCLEOTIDE SEQUENCE [LARGE SCALE GENOMIC DNA]</scope>
    <source>
        <strain evidence="9">cv. Tanjil</strain>
        <tissue evidence="8">Whole plant</tissue>
    </source>
</reference>
<gene>
    <name evidence="8" type="ORF">TanjilG_32884</name>
</gene>
<dbReference type="GO" id="GO:0003729">
    <property type="term" value="F:mRNA binding"/>
    <property type="evidence" value="ECO:0007669"/>
    <property type="project" value="UniProtKB-ARBA"/>
</dbReference>
<dbReference type="Pfam" id="PF17177">
    <property type="entry name" value="PPR_long"/>
    <property type="match status" value="1"/>
</dbReference>
<dbReference type="Gene3D" id="1.25.40.10">
    <property type="entry name" value="Tetratricopeptide repeat domain"/>
    <property type="match status" value="2"/>
</dbReference>
<evidence type="ECO:0000256" key="6">
    <source>
        <dbReference type="SAM" id="MobiDB-lite"/>
    </source>
</evidence>
<evidence type="ECO:0000313" key="8">
    <source>
        <dbReference type="EMBL" id="OIW15480.1"/>
    </source>
</evidence>
<dbReference type="GO" id="GO:0005739">
    <property type="term" value="C:mitochondrion"/>
    <property type="evidence" value="ECO:0007669"/>
    <property type="project" value="UniProtKB-SubCell"/>
</dbReference>
<dbReference type="FunFam" id="1.25.40.10:FF:000744">
    <property type="entry name" value="Pentatricopeptide repeat-containing protein, mitochondrial"/>
    <property type="match status" value="1"/>
</dbReference>
<dbReference type="InterPro" id="IPR033443">
    <property type="entry name" value="PROP1-like_PPR_dom"/>
</dbReference>
<dbReference type="STRING" id="3871.A0A4P1RPR4"/>
<dbReference type="SUPFAM" id="SSF48452">
    <property type="entry name" value="TPR-like"/>
    <property type="match status" value="1"/>
</dbReference>
<dbReference type="PANTHER" id="PTHR45717">
    <property type="entry name" value="OS12G0527900 PROTEIN"/>
    <property type="match status" value="1"/>
</dbReference>
<dbReference type="Proteomes" id="UP000188354">
    <property type="component" value="Chromosome LG03"/>
</dbReference>
<dbReference type="EMBL" id="CM007363">
    <property type="protein sequence ID" value="OIW15480.1"/>
    <property type="molecule type" value="Genomic_DNA"/>
</dbReference>
<name>A0A4P1RPR4_LUPAN</name>
<evidence type="ECO:0000256" key="3">
    <source>
        <dbReference type="ARBA" id="ARBA00022737"/>
    </source>
</evidence>
<keyword evidence="5" id="KW-0496">Mitochondrion</keyword>
<feature type="region of interest" description="Disordered" evidence="6">
    <location>
        <begin position="38"/>
        <end position="120"/>
    </location>
</feature>
<evidence type="ECO:0000256" key="4">
    <source>
        <dbReference type="ARBA" id="ARBA00022946"/>
    </source>
</evidence>
<evidence type="ECO:0000256" key="5">
    <source>
        <dbReference type="ARBA" id="ARBA00023128"/>
    </source>
</evidence>
<feature type="compositionally biased region" description="Acidic residues" evidence="6">
    <location>
        <begin position="270"/>
        <end position="293"/>
    </location>
</feature>
<keyword evidence="3" id="KW-0677">Repeat</keyword>
<sequence>MPTSSAEDEVGVAESPQVAYCGRFMFLKKFYHSGHASPKFTVSRRELSSQADISSTKDEDDLEDGFSELETPAAADGGENVLIHDTDSSDESEDVEEPQNELELSDTEIDDSTEKKSHPVKAESELFKEIISAPPLSVSLVLDKWIEEGKELSRQEISLAMLNLRKRKMNQRYSVRASCVKLMPTSSAEDEVGVAESPQVAYCGRFMFLKKFYHSGHASPKFTVSRRELSSQADISSTKDEDDLEDGFSELETPAAADGGENVLIHDTDSSDESEDVEEPQNELELSDTEIDDSTEKKSHPVKAESELFKEIISAPPLSVSLVLDKWIEEGKELSRQEISLAMLNLRKRKMYGRALQLSEWLESNKQYEFVEKDYASQLDLIAKFRGIQKAESYIESIPESFRGEVVYRTLLANSISQNNLKKAEEIFNKMKELEFPLTQFVCNQLLLLYKKRNEKKKIADVLLLMESENIKPSPFTYKLLIDAKGQSNDIPGMDLIVESMKAEGIEPDIGTKAVLVRHYISAGLEEKAETVLKEMEGENLKKNRWVCQSLLPLYAILGKADEVGRIWKICESNPRIDECLAAIEAWGKLKKIDEAEAVFEMISKKWKLSSKNCSVLLKVYANHKMVTKGKDLIKRMADSGYRIGPLTWDALVKLLIEAGDVEKADSILQKAVQQSQMKPLFPTYIAILEQYAKNGDIHNSEKIFYRLKQAGYTSRARQYQALMQAYVNAKKPAYGMRDRLKSDKVFPNRSLANLLVQVDGFRKNPVSDLLD</sequence>
<evidence type="ECO:0000256" key="1">
    <source>
        <dbReference type="ARBA" id="ARBA00004173"/>
    </source>
</evidence>
<dbReference type="InterPro" id="IPR011990">
    <property type="entry name" value="TPR-like_helical_dom_sf"/>
</dbReference>
<feature type="region of interest" description="Disordered" evidence="6">
    <location>
        <begin position="223"/>
        <end position="300"/>
    </location>
</feature>
<dbReference type="InterPro" id="IPR002885">
    <property type="entry name" value="PPR_rpt"/>
</dbReference>
<keyword evidence="4" id="KW-0809">Transit peptide</keyword>
<proteinExistence type="inferred from homology"/>
<evidence type="ECO:0000313" key="9">
    <source>
        <dbReference type="Proteomes" id="UP000188354"/>
    </source>
</evidence>
<dbReference type="Pfam" id="PF13812">
    <property type="entry name" value="PPR_3"/>
    <property type="match status" value="1"/>
</dbReference>
<dbReference type="AlphaFoldDB" id="A0A4P1RPR4"/>
<feature type="compositionally biased region" description="Acidic residues" evidence="6">
    <location>
        <begin position="240"/>
        <end position="249"/>
    </location>
</feature>
<comment type="similarity">
    <text evidence="2">Belongs to the PPR family. P subfamily.</text>
</comment>
<accession>A0A4P1RPR4</accession>